<gene>
    <name evidence="1" type="ORF">BAUCODRAFT_36307</name>
</gene>
<sequence>MDCSNQIERRIPIFAVLCPPNTIPAYPRPSRSRNYTSRSIAIKPLFGVCATAGREQPMAP</sequence>
<dbReference type="KEGG" id="bcom:BAUCODRAFT_36307"/>
<dbReference type="GeneID" id="19112927"/>
<protein>
    <submittedName>
        <fullName evidence="1">Uncharacterized protein</fullName>
    </submittedName>
</protein>
<proteinExistence type="predicted"/>
<dbReference type="RefSeq" id="XP_007678603.1">
    <property type="nucleotide sequence ID" value="XM_007680413.1"/>
</dbReference>
<dbReference type="EMBL" id="KB445559">
    <property type="protein sequence ID" value="EMC93848.1"/>
    <property type="molecule type" value="Genomic_DNA"/>
</dbReference>
<dbReference type="HOGENOM" id="CLU_2941347_0_0_1"/>
<accession>M2MQT3</accession>
<reference evidence="1 2" key="1">
    <citation type="journal article" date="2012" name="PLoS Pathog.">
        <title>Diverse lifestyles and strategies of plant pathogenesis encoded in the genomes of eighteen Dothideomycetes fungi.</title>
        <authorList>
            <person name="Ohm R.A."/>
            <person name="Feau N."/>
            <person name="Henrissat B."/>
            <person name="Schoch C.L."/>
            <person name="Horwitz B.A."/>
            <person name="Barry K.W."/>
            <person name="Condon B.J."/>
            <person name="Copeland A.C."/>
            <person name="Dhillon B."/>
            <person name="Glaser F."/>
            <person name="Hesse C.N."/>
            <person name="Kosti I."/>
            <person name="LaButti K."/>
            <person name="Lindquist E.A."/>
            <person name="Lucas S."/>
            <person name="Salamov A.A."/>
            <person name="Bradshaw R.E."/>
            <person name="Ciuffetti L."/>
            <person name="Hamelin R.C."/>
            <person name="Kema G.H.J."/>
            <person name="Lawrence C."/>
            <person name="Scott J.A."/>
            <person name="Spatafora J.W."/>
            <person name="Turgeon B.G."/>
            <person name="de Wit P.J.G.M."/>
            <person name="Zhong S."/>
            <person name="Goodwin S.B."/>
            <person name="Grigoriev I.V."/>
        </authorList>
    </citation>
    <scope>NUCLEOTIDE SEQUENCE [LARGE SCALE GENOMIC DNA]</scope>
    <source>
        <strain evidence="1 2">UAMH 10762</strain>
    </source>
</reference>
<keyword evidence="2" id="KW-1185">Reference proteome</keyword>
<evidence type="ECO:0000313" key="2">
    <source>
        <dbReference type="Proteomes" id="UP000011761"/>
    </source>
</evidence>
<organism evidence="1 2">
    <name type="scientific">Baudoinia panamericana (strain UAMH 10762)</name>
    <name type="common">Angels' share fungus</name>
    <name type="synonym">Baudoinia compniacensis (strain UAMH 10762)</name>
    <dbReference type="NCBI Taxonomy" id="717646"/>
    <lineage>
        <taxon>Eukaryota</taxon>
        <taxon>Fungi</taxon>
        <taxon>Dikarya</taxon>
        <taxon>Ascomycota</taxon>
        <taxon>Pezizomycotina</taxon>
        <taxon>Dothideomycetes</taxon>
        <taxon>Dothideomycetidae</taxon>
        <taxon>Mycosphaerellales</taxon>
        <taxon>Teratosphaeriaceae</taxon>
        <taxon>Baudoinia</taxon>
    </lineage>
</organism>
<dbReference type="AlphaFoldDB" id="M2MQT3"/>
<evidence type="ECO:0000313" key="1">
    <source>
        <dbReference type="EMBL" id="EMC93848.1"/>
    </source>
</evidence>
<name>M2MQT3_BAUPA</name>
<dbReference type="Proteomes" id="UP000011761">
    <property type="component" value="Unassembled WGS sequence"/>
</dbReference>